<dbReference type="AlphaFoldDB" id="A0A427YP70"/>
<dbReference type="PRINTS" id="PR00452">
    <property type="entry name" value="SH3DOMAIN"/>
</dbReference>
<evidence type="ECO:0000256" key="1">
    <source>
        <dbReference type="ARBA" id="ARBA00022443"/>
    </source>
</evidence>
<accession>A0A427YP70</accession>
<evidence type="ECO:0000313" key="5">
    <source>
        <dbReference type="EMBL" id="RSH92865.1"/>
    </source>
</evidence>
<dbReference type="PANTHER" id="PTHR47174">
    <property type="entry name" value="BRIDGING INTEGRATOR 3"/>
    <property type="match status" value="1"/>
</dbReference>
<evidence type="ECO:0000256" key="3">
    <source>
        <dbReference type="SAM" id="MobiDB-lite"/>
    </source>
</evidence>
<dbReference type="STRING" id="1890683.A0A427YP70"/>
<gene>
    <name evidence="5" type="ORF">EHS25_008311</name>
</gene>
<feature type="domain" description="SH3" evidence="4">
    <location>
        <begin position="35"/>
        <end position="93"/>
    </location>
</feature>
<dbReference type="GO" id="GO:1990528">
    <property type="term" value="C:Rvs161p-Rvs167p complex"/>
    <property type="evidence" value="ECO:0007669"/>
    <property type="project" value="TreeGrafter"/>
</dbReference>
<dbReference type="CDD" id="cd00174">
    <property type="entry name" value="SH3"/>
    <property type="match status" value="1"/>
</dbReference>
<protein>
    <recommendedName>
        <fullName evidence="4">SH3 domain-containing protein</fullName>
    </recommendedName>
</protein>
<dbReference type="GO" id="GO:0043332">
    <property type="term" value="C:mating projection tip"/>
    <property type="evidence" value="ECO:0007669"/>
    <property type="project" value="TreeGrafter"/>
</dbReference>
<dbReference type="SUPFAM" id="SSF50044">
    <property type="entry name" value="SH3-domain"/>
    <property type="match status" value="1"/>
</dbReference>
<feature type="region of interest" description="Disordered" evidence="3">
    <location>
        <begin position="1"/>
        <end position="36"/>
    </location>
</feature>
<comment type="caution">
    <text evidence="5">The sequence shown here is derived from an EMBL/GenBank/DDBJ whole genome shotgun (WGS) entry which is preliminary data.</text>
</comment>
<dbReference type="PROSITE" id="PS50002">
    <property type="entry name" value="SH3"/>
    <property type="match status" value="1"/>
</dbReference>
<dbReference type="GO" id="GO:0008289">
    <property type="term" value="F:lipid binding"/>
    <property type="evidence" value="ECO:0007669"/>
    <property type="project" value="TreeGrafter"/>
</dbReference>
<dbReference type="GO" id="GO:0031097">
    <property type="term" value="C:medial cortex"/>
    <property type="evidence" value="ECO:0007669"/>
    <property type="project" value="TreeGrafter"/>
</dbReference>
<sequence length="93" mass="9761">MTNSRTTLPPPTRSASGSNSAANFSPAPAEEELGVAEGQAQALYDYEGADTGDLSVQSGQIVNVLVKTSDDWWTCEDGNGQRGLVPAGYLKEI</sequence>
<dbReference type="GO" id="GO:0097320">
    <property type="term" value="P:plasma membrane tubulation"/>
    <property type="evidence" value="ECO:0007669"/>
    <property type="project" value="TreeGrafter"/>
</dbReference>
<keyword evidence="6" id="KW-1185">Reference proteome</keyword>
<feature type="compositionally biased region" description="Low complexity" evidence="3">
    <location>
        <begin position="14"/>
        <end position="28"/>
    </location>
</feature>
<evidence type="ECO:0000256" key="2">
    <source>
        <dbReference type="PROSITE-ProRule" id="PRU00192"/>
    </source>
</evidence>
<reference evidence="5 6" key="1">
    <citation type="submission" date="2018-11" db="EMBL/GenBank/DDBJ databases">
        <title>Genome sequence of Saitozyma podzolica DSM 27192.</title>
        <authorList>
            <person name="Aliyu H."/>
            <person name="Gorte O."/>
            <person name="Ochsenreither K."/>
        </authorList>
    </citation>
    <scope>NUCLEOTIDE SEQUENCE [LARGE SCALE GENOMIC DNA]</scope>
    <source>
        <strain evidence="5 6">DSM 27192</strain>
    </source>
</reference>
<dbReference type="Proteomes" id="UP000279259">
    <property type="component" value="Unassembled WGS sequence"/>
</dbReference>
<organism evidence="5 6">
    <name type="scientific">Saitozyma podzolica</name>
    <dbReference type="NCBI Taxonomy" id="1890683"/>
    <lineage>
        <taxon>Eukaryota</taxon>
        <taxon>Fungi</taxon>
        <taxon>Dikarya</taxon>
        <taxon>Basidiomycota</taxon>
        <taxon>Agaricomycotina</taxon>
        <taxon>Tremellomycetes</taxon>
        <taxon>Tremellales</taxon>
        <taxon>Trimorphomycetaceae</taxon>
        <taxon>Saitozyma</taxon>
    </lineage>
</organism>
<dbReference type="Gene3D" id="2.30.30.40">
    <property type="entry name" value="SH3 Domains"/>
    <property type="match status" value="1"/>
</dbReference>
<evidence type="ECO:0000313" key="6">
    <source>
        <dbReference type="Proteomes" id="UP000279259"/>
    </source>
</evidence>
<dbReference type="GO" id="GO:0006897">
    <property type="term" value="P:endocytosis"/>
    <property type="evidence" value="ECO:0007669"/>
    <property type="project" value="InterPro"/>
</dbReference>
<keyword evidence="1 2" id="KW-0728">SH3 domain</keyword>
<proteinExistence type="predicted"/>
<dbReference type="EMBL" id="RSCD01000005">
    <property type="protein sequence ID" value="RSH92865.1"/>
    <property type="molecule type" value="Genomic_DNA"/>
</dbReference>
<evidence type="ECO:0000259" key="4">
    <source>
        <dbReference type="PROSITE" id="PS50002"/>
    </source>
</evidence>
<dbReference type="GO" id="GO:0030479">
    <property type="term" value="C:actin cortical patch"/>
    <property type="evidence" value="ECO:0007669"/>
    <property type="project" value="TreeGrafter"/>
</dbReference>
<dbReference type="OrthoDB" id="10255128at2759"/>
<dbReference type="SMART" id="SM00326">
    <property type="entry name" value="SH3"/>
    <property type="match status" value="1"/>
</dbReference>
<dbReference type="InterPro" id="IPR001452">
    <property type="entry name" value="SH3_domain"/>
</dbReference>
<dbReference type="InterPro" id="IPR046982">
    <property type="entry name" value="BIN3/RVS161-like"/>
</dbReference>
<name>A0A427YP70_9TREE</name>
<dbReference type="Pfam" id="PF00018">
    <property type="entry name" value="SH3_1"/>
    <property type="match status" value="1"/>
</dbReference>
<dbReference type="GO" id="GO:0051666">
    <property type="term" value="P:actin cortical patch localization"/>
    <property type="evidence" value="ECO:0007669"/>
    <property type="project" value="InterPro"/>
</dbReference>
<dbReference type="InterPro" id="IPR036028">
    <property type="entry name" value="SH3-like_dom_sf"/>
</dbReference>
<dbReference type="PANTHER" id="PTHR47174:SF1">
    <property type="entry name" value="REDUCED VIABILITY UPON STARVATION PROTEIN 167"/>
    <property type="match status" value="1"/>
</dbReference>